<keyword evidence="4" id="KW-1133">Transmembrane helix</keyword>
<proteinExistence type="inferred from homology"/>
<dbReference type="InterPro" id="IPR025857">
    <property type="entry name" value="MacB_PCD"/>
</dbReference>
<comment type="similarity">
    <text evidence="6">Belongs to the ABC-4 integral membrane protein family.</text>
</comment>
<feature type="domain" description="MacB-like periplasmic core" evidence="8">
    <location>
        <begin position="85"/>
        <end position="252"/>
    </location>
</feature>
<dbReference type="Proteomes" id="UP000297225">
    <property type="component" value="Unassembled WGS sequence"/>
</dbReference>
<dbReference type="RefSeq" id="WP_134849234.1">
    <property type="nucleotide sequence ID" value="NZ_CP197400.1"/>
</dbReference>
<evidence type="ECO:0000256" key="6">
    <source>
        <dbReference type="ARBA" id="ARBA00038076"/>
    </source>
</evidence>
<dbReference type="AlphaFoldDB" id="A0A4Y8WRN8"/>
<evidence type="ECO:0000256" key="5">
    <source>
        <dbReference type="ARBA" id="ARBA00023136"/>
    </source>
</evidence>
<reference evidence="9 10" key="1">
    <citation type="submission" date="2019-03" db="EMBL/GenBank/DDBJ databases">
        <title>Porphyromonas levii Isolated from the Uterus of Dairy Cows.</title>
        <authorList>
            <person name="Francis A.M."/>
        </authorList>
    </citation>
    <scope>NUCLEOTIDE SEQUENCE [LARGE SCALE GENOMIC DNA]</scope>
    <source>
        <strain evidence="9 10">AF5678</strain>
    </source>
</reference>
<evidence type="ECO:0000313" key="10">
    <source>
        <dbReference type="Proteomes" id="UP000297225"/>
    </source>
</evidence>
<dbReference type="PANTHER" id="PTHR30572:SF4">
    <property type="entry name" value="ABC TRANSPORTER PERMEASE YTRF"/>
    <property type="match status" value="1"/>
</dbReference>
<sequence>MWELAYKQIRANKRSTLWLLTELFVVSILLWYCVDFLYVIGAKRMEPQGVNTEHVYKVTMRFMPKRTLDSYSDEEREQLIMAPREQIFRMLQEHPSVESATYFLGTELYATDPMFQAYRREGQEQEEDRYYNGMVRYVEEHFFEVFRIAMVQGQIGDWQNSTFPQSAVVTEVFTDSVFGEKDVIGKRFYDVSLMEGKDDYYTVTAIAQPTKFDIYSPYTSFVYLPIPKFAQYMGYPFIIRVKENVDSPRFAEDFFSEIKDKLQIGDYYPFKVESYGKIKSKFDLSLGIPLYISIAIGLVVFFLFIVFIGIIGSYWFMVQSRRGEVALRMVVGSSPSQVTTFLMRESTMVLLMAYIPALFSMVALAYFEITYTFQECMPYTWGRFWVTQAITFVVLLVVVLLGVVIPARRASKLDPAVILNEE</sequence>
<feature type="domain" description="ABC3 transporter permease C-terminal" evidence="7">
    <location>
        <begin position="298"/>
        <end position="415"/>
    </location>
</feature>
<dbReference type="EMBL" id="SPNC01000014">
    <property type="protein sequence ID" value="TFH96721.1"/>
    <property type="molecule type" value="Genomic_DNA"/>
</dbReference>
<evidence type="ECO:0000256" key="2">
    <source>
        <dbReference type="ARBA" id="ARBA00022475"/>
    </source>
</evidence>
<dbReference type="InterPro" id="IPR003838">
    <property type="entry name" value="ABC3_permease_C"/>
</dbReference>
<dbReference type="OrthoDB" id="1097311at2"/>
<keyword evidence="10" id="KW-1185">Reference proteome</keyword>
<comment type="subcellular location">
    <subcellularLocation>
        <location evidence="1">Cell membrane</location>
        <topology evidence="1">Multi-pass membrane protein</topology>
    </subcellularLocation>
</comment>
<evidence type="ECO:0000256" key="3">
    <source>
        <dbReference type="ARBA" id="ARBA00022692"/>
    </source>
</evidence>
<dbReference type="GO" id="GO:0005886">
    <property type="term" value="C:plasma membrane"/>
    <property type="evidence" value="ECO:0007669"/>
    <property type="project" value="UniProtKB-SubCell"/>
</dbReference>
<name>A0A4Y8WRN8_9PORP</name>
<comment type="caution">
    <text evidence="9">The sequence shown here is derived from an EMBL/GenBank/DDBJ whole genome shotgun (WGS) entry which is preliminary data.</text>
</comment>
<organism evidence="9 10">
    <name type="scientific">Porphyromonas levii</name>
    <dbReference type="NCBI Taxonomy" id="28114"/>
    <lineage>
        <taxon>Bacteria</taxon>
        <taxon>Pseudomonadati</taxon>
        <taxon>Bacteroidota</taxon>
        <taxon>Bacteroidia</taxon>
        <taxon>Bacteroidales</taxon>
        <taxon>Porphyromonadaceae</taxon>
        <taxon>Porphyromonas</taxon>
    </lineage>
</organism>
<evidence type="ECO:0000256" key="1">
    <source>
        <dbReference type="ARBA" id="ARBA00004651"/>
    </source>
</evidence>
<protein>
    <submittedName>
        <fullName evidence="9">FtsX-like permease family protein</fullName>
    </submittedName>
</protein>
<accession>A0A4Y8WRN8</accession>
<dbReference type="Pfam" id="PF02687">
    <property type="entry name" value="FtsX"/>
    <property type="match status" value="1"/>
</dbReference>
<dbReference type="InterPro" id="IPR050250">
    <property type="entry name" value="Macrolide_Exporter_MacB"/>
</dbReference>
<dbReference type="GO" id="GO:0022857">
    <property type="term" value="F:transmembrane transporter activity"/>
    <property type="evidence" value="ECO:0007669"/>
    <property type="project" value="TreeGrafter"/>
</dbReference>
<evidence type="ECO:0000256" key="4">
    <source>
        <dbReference type="ARBA" id="ARBA00022989"/>
    </source>
</evidence>
<gene>
    <name evidence="9" type="ORF">E4P47_01800</name>
</gene>
<keyword evidence="3" id="KW-0812">Transmembrane</keyword>
<dbReference type="Pfam" id="PF12704">
    <property type="entry name" value="MacB_PCD"/>
    <property type="match status" value="1"/>
</dbReference>
<keyword evidence="2" id="KW-1003">Cell membrane</keyword>
<evidence type="ECO:0000313" key="9">
    <source>
        <dbReference type="EMBL" id="TFH96721.1"/>
    </source>
</evidence>
<dbReference type="PANTHER" id="PTHR30572">
    <property type="entry name" value="MEMBRANE COMPONENT OF TRANSPORTER-RELATED"/>
    <property type="match status" value="1"/>
</dbReference>
<evidence type="ECO:0000259" key="7">
    <source>
        <dbReference type="Pfam" id="PF02687"/>
    </source>
</evidence>
<keyword evidence="5" id="KW-0472">Membrane</keyword>
<dbReference type="STRING" id="1122973.GCA_000379925_00390"/>
<evidence type="ECO:0000259" key="8">
    <source>
        <dbReference type="Pfam" id="PF12704"/>
    </source>
</evidence>